<dbReference type="Gene3D" id="3.40.50.620">
    <property type="entry name" value="HUPs"/>
    <property type="match status" value="1"/>
</dbReference>
<dbReference type="EC" id="2.7.1.26" evidence="11"/>
<comment type="pathway">
    <text evidence="2 11">Cofactor biosynthesis; FMN biosynthesis; FMN from riboflavin (ATP route): step 1/1.</text>
</comment>
<keyword evidence="11" id="KW-0418">Kinase</keyword>
<evidence type="ECO:0000256" key="9">
    <source>
        <dbReference type="ARBA" id="ARBA00022840"/>
    </source>
</evidence>
<comment type="caution">
    <text evidence="13">The sequence shown here is derived from an EMBL/GenBank/DDBJ whole genome shotgun (WGS) entry which is preliminary data.</text>
</comment>
<dbReference type="InterPro" id="IPR014729">
    <property type="entry name" value="Rossmann-like_a/b/a_fold"/>
</dbReference>
<evidence type="ECO:0000256" key="2">
    <source>
        <dbReference type="ARBA" id="ARBA00005201"/>
    </source>
</evidence>
<gene>
    <name evidence="13" type="ORF">ACFO3D_06650</name>
</gene>
<keyword evidence="14" id="KW-1185">Reference proteome</keyword>
<evidence type="ECO:0000256" key="8">
    <source>
        <dbReference type="ARBA" id="ARBA00022827"/>
    </source>
</evidence>
<comment type="similarity">
    <text evidence="11">Belongs to the ribF family.</text>
</comment>
<evidence type="ECO:0000313" key="14">
    <source>
        <dbReference type="Proteomes" id="UP001595989"/>
    </source>
</evidence>
<feature type="domain" description="FAD synthetase" evidence="12">
    <location>
        <begin position="15"/>
        <end position="166"/>
    </location>
</feature>
<evidence type="ECO:0000256" key="5">
    <source>
        <dbReference type="ARBA" id="ARBA00022679"/>
    </source>
</evidence>
<dbReference type="Pfam" id="PF06574">
    <property type="entry name" value="FAD_syn"/>
    <property type="match status" value="1"/>
</dbReference>
<name>A0ABV9DHW9_9BACI</name>
<keyword evidence="6 11" id="KW-0548">Nucleotidyltransferase</keyword>
<dbReference type="EC" id="2.7.7.2" evidence="11"/>
<keyword evidence="5 11" id="KW-0808">Transferase</keyword>
<dbReference type="InterPro" id="IPR002606">
    <property type="entry name" value="Riboflavin_kinase_bac"/>
</dbReference>
<keyword evidence="4 11" id="KW-0288">FMN</keyword>
<evidence type="ECO:0000256" key="10">
    <source>
        <dbReference type="ARBA" id="ARBA00049494"/>
    </source>
</evidence>
<dbReference type="InterPro" id="IPR023468">
    <property type="entry name" value="Riboflavin_kinase"/>
</dbReference>
<dbReference type="PIRSF" id="PIRSF004491">
    <property type="entry name" value="FAD_Synth"/>
    <property type="match status" value="1"/>
</dbReference>
<evidence type="ECO:0000256" key="3">
    <source>
        <dbReference type="ARBA" id="ARBA00022630"/>
    </source>
</evidence>
<dbReference type="PANTHER" id="PTHR22749">
    <property type="entry name" value="RIBOFLAVIN KINASE/FMN ADENYLYLTRANSFERASE"/>
    <property type="match status" value="1"/>
</dbReference>
<comment type="catalytic activity">
    <reaction evidence="11">
        <text>riboflavin + ATP = FMN + ADP + H(+)</text>
        <dbReference type="Rhea" id="RHEA:14357"/>
        <dbReference type="ChEBI" id="CHEBI:15378"/>
        <dbReference type="ChEBI" id="CHEBI:30616"/>
        <dbReference type="ChEBI" id="CHEBI:57986"/>
        <dbReference type="ChEBI" id="CHEBI:58210"/>
        <dbReference type="ChEBI" id="CHEBI:456216"/>
        <dbReference type="EC" id="2.7.1.26"/>
    </reaction>
</comment>
<accession>A0ABV9DHW9</accession>
<keyword evidence="8 11" id="KW-0274">FAD</keyword>
<proteinExistence type="inferred from homology"/>
<comment type="pathway">
    <text evidence="1 11">Cofactor biosynthesis; FAD biosynthesis; FAD from FMN: step 1/1.</text>
</comment>
<evidence type="ECO:0000259" key="12">
    <source>
        <dbReference type="Pfam" id="PF06574"/>
    </source>
</evidence>
<evidence type="ECO:0000256" key="6">
    <source>
        <dbReference type="ARBA" id="ARBA00022695"/>
    </source>
</evidence>
<comment type="catalytic activity">
    <reaction evidence="10 11">
        <text>FMN + ATP + H(+) = FAD + diphosphate</text>
        <dbReference type="Rhea" id="RHEA:17237"/>
        <dbReference type="ChEBI" id="CHEBI:15378"/>
        <dbReference type="ChEBI" id="CHEBI:30616"/>
        <dbReference type="ChEBI" id="CHEBI:33019"/>
        <dbReference type="ChEBI" id="CHEBI:57692"/>
        <dbReference type="ChEBI" id="CHEBI:58210"/>
        <dbReference type="EC" id="2.7.7.2"/>
    </reaction>
</comment>
<evidence type="ECO:0000256" key="4">
    <source>
        <dbReference type="ARBA" id="ARBA00022643"/>
    </source>
</evidence>
<organism evidence="13 14">
    <name type="scientific">Virgibacillus kekensis</name>
    <dbReference type="NCBI Taxonomy" id="202261"/>
    <lineage>
        <taxon>Bacteria</taxon>
        <taxon>Bacillati</taxon>
        <taxon>Bacillota</taxon>
        <taxon>Bacilli</taxon>
        <taxon>Bacillales</taxon>
        <taxon>Bacillaceae</taxon>
        <taxon>Virgibacillus</taxon>
    </lineage>
</organism>
<dbReference type="EMBL" id="JBHSFU010000004">
    <property type="protein sequence ID" value="MFC4557889.1"/>
    <property type="molecule type" value="Genomic_DNA"/>
</dbReference>
<keyword evidence="9 11" id="KW-0067">ATP-binding</keyword>
<dbReference type="InterPro" id="IPR004821">
    <property type="entry name" value="Cyt_trans-like"/>
</dbReference>
<dbReference type="RefSeq" id="WP_390294056.1">
    <property type="nucleotide sequence ID" value="NZ_JBHSFU010000004.1"/>
</dbReference>
<sequence>MEVIYVTHPMKRINTDEHVMAIGFFDGIHLGHQELLNRARQLARNNDVLFTAMTFSPHPDEVIKGDKERKYLTPLEQKVEKMAEFGVDKLFVVTFNKTFASLSPTDFINEYIIGTNTKHVVVGYDFTFGFKAKGNTEFLYTESNKHGFGLSVVPKKTFMGKKISSSLLRELLQDGDVDAIPYHLGEPYSVKVRVVQQIWPGIVKVQVADNFLLPKKGSYHVEIVNGNRIIIGQFDRDSYTDELIITGLNDCIVKEVSIAFLSMVASARTVSS</sequence>
<dbReference type="CDD" id="cd02064">
    <property type="entry name" value="FAD_synthetase_N"/>
    <property type="match status" value="1"/>
</dbReference>
<dbReference type="Proteomes" id="UP001595989">
    <property type="component" value="Unassembled WGS sequence"/>
</dbReference>
<dbReference type="NCBIfam" id="TIGR00125">
    <property type="entry name" value="cyt_tran_rel"/>
    <property type="match status" value="1"/>
</dbReference>
<dbReference type="PANTHER" id="PTHR22749:SF6">
    <property type="entry name" value="RIBOFLAVIN KINASE"/>
    <property type="match status" value="1"/>
</dbReference>
<evidence type="ECO:0000313" key="13">
    <source>
        <dbReference type="EMBL" id="MFC4557889.1"/>
    </source>
</evidence>
<reference evidence="14" key="1">
    <citation type="journal article" date="2019" name="Int. J. Syst. Evol. Microbiol.">
        <title>The Global Catalogue of Microorganisms (GCM) 10K type strain sequencing project: providing services to taxonomists for standard genome sequencing and annotation.</title>
        <authorList>
            <consortium name="The Broad Institute Genomics Platform"/>
            <consortium name="The Broad Institute Genome Sequencing Center for Infectious Disease"/>
            <person name="Wu L."/>
            <person name="Ma J."/>
        </authorList>
    </citation>
    <scope>NUCLEOTIDE SEQUENCE [LARGE SCALE GENOMIC DNA]</scope>
    <source>
        <strain evidence="14">CGMCC 4.7426</strain>
    </source>
</reference>
<dbReference type="InterPro" id="IPR015864">
    <property type="entry name" value="FAD_synthase"/>
</dbReference>
<keyword evidence="7 11" id="KW-0547">Nucleotide-binding</keyword>
<dbReference type="SUPFAM" id="SSF52374">
    <property type="entry name" value="Nucleotidylyl transferase"/>
    <property type="match status" value="1"/>
</dbReference>
<protein>
    <recommendedName>
        <fullName evidence="11">Riboflavin biosynthesis protein</fullName>
    </recommendedName>
    <domain>
        <recommendedName>
            <fullName evidence="11">Riboflavin kinase</fullName>
            <ecNumber evidence="11">2.7.1.26</ecNumber>
        </recommendedName>
        <alternativeName>
            <fullName evidence="11">Flavokinase</fullName>
        </alternativeName>
    </domain>
    <domain>
        <recommendedName>
            <fullName evidence="11">FMN adenylyltransferase</fullName>
            <ecNumber evidence="11">2.7.7.2</ecNumber>
        </recommendedName>
        <alternativeName>
            <fullName evidence="11">FAD pyrophosphorylase</fullName>
        </alternativeName>
        <alternativeName>
            <fullName evidence="11">FAD synthase</fullName>
        </alternativeName>
    </domain>
</protein>
<evidence type="ECO:0000256" key="1">
    <source>
        <dbReference type="ARBA" id="ARBA00004726"/>
    </source>
</evidence>
<keyword evidence="3 11" id="KW-0285">Flavoprotein</keyword>
<evidence type="ECO:0000256" key="11">
    <source>
        <dbReference type="PIRNR" id="PIRNR004491"/>
    </source>
</evidence>
<evidence type="ECO:0000256" key="7">
    <source>
        <dbReference type="ARBA" id="ARBA00022741"/>
    </source>
</evidence>